<dbReference type="PANTHER" id="PTHR30151">
    <property type="entry name" value="ALKANE SULFONATE ABC TRANSPORTER-RELATED, MEMBRANE SUBUNIT"/>
    <property type="match status" value="1"/>
</dbReference>
<name>A0A1M7AW61_9BRAD</name>
<keyword evidence="6 7" id="KW-0472">Membrane</keyword>
<comment type="similarity">
    <text evidence="7">Belongs to the binding-protein-dependent transport system permease family.</text>
</comment>
<comment type="subcellular location">
    <subcellularLocation>
        <location evidence="1 7">Cell membrane</location>
        <topology evidence="1 7">Multi-pass membrane protein</topology>
    </subcellularLocation>
</comment>
<dbReference type="Proteomes" id="UP000189935">
    <property type="component" value="Chromosome I"/>
</dbReference>
<evidence type="ECO:0000259" key="8">
    <source>
        <dbReference type="PROSITE" id="PS50928"/>
    </source>
</evidence>
<feature type="transmembrane region" description="Helical" evidence="7">
    <location>
        <begin position="167"/>
        <end position="198"/>
    </location>
</feature>
<sequence length="255" mass="27058">MNARAVTSDVLLGMVPIALLIAIWQAVGSLGYAPATLLPPPGMVFARLAQQLLTSTFQQEIAATLFRLFAGFLIAVVVGVTIGLFAATNPAINAVVRPIVRVLAPLPKVALYPALLLLLGFGHESKITLVVADALFPILLSTYYGASMVEQKLIWSAMAAGTPRRQILFKVVLPAAVPSILTGCRIGLVISCIVVFLAEMITSTDGLGHVLVTAARTFQAVDMFVPLITISLLGLILNGLLQGLRSYLLRGFPEV</sequence>
<dbReference type="PANTHER" id="PTHR30151:SF0">
    <property type="entry name" value="ABC TRANSPORTER PERMEASE PROTEIN MJ0413-RELATED"/>
    <property type="match status" value="1"/>
</dbReference>
<dbReference type="GO" id="GO:0005886">
    <property type="term" value="C:plasma membrane"/>
    <property type="evidence" value="ECO:0007669"/>
    <property type="project" value="UniProtKB-SubCell"/>
</dbReference>
<dbReference type="CDD" id="cd06261">
    <property type="entry name" value="TM_PBP2"/>
    <property type="match status" value="1"/>
</dbReference>
<evidence type="ECO:0000256" key="1">
    <source>
        <dbReference type="ARBA" id="ARBA00004651"/>
    </source>
</evidence>
<dbReference type="RefSeq" id="WP_079543218.1">
    <property type="nucleotide sequence ID" value="NZ_LT670844.1"/>
</dbReference>
<evidence type="ECO:0000256" key="5">
    <source>
        <dbReference type="ARBA" id="ARBA00022989"/>
    </source>
</evidence>
<dbReference type="InterPro" id="IPR000515">
    <property type="entry name" value="MetI-like"/>
</dbReference>
<feature type="transmembrane region" description="Helical" evidence="7">
    <location>
        <begin position="99"/>
        <end position="121"/>
    </location>
</feature>
<reference evidence="9 10" key="1">
    <citation type="submission" date="2016-11" db="EMBL/GenBank/DDBJ databases">
        <authorList>
            <person name="Jaros S."/>
            <person name="Januszkiewicz K."/>
            <person name="Wedrychowicz H."/>
        </authorList>
    </citation>
    <scope>NUCLEOTIDE SEQUENCE [LARGE SCALE GENOMIC DNA]</scope>
    <source>
        <strain evidence="9 10">GAS499</strain>
    </source>
</reference>
<dbReference type="Gene3D" id="1.10.3720.10">
    <property type="entry name" value="MetI-like"/>
    <property type="match status" value="1"/>
</dbReference>
<accession>A0A1M7AW61</accession>
<gene>
    <name evidence="9" type="ORF">SAMN05444159_5975</name>
</gene>
<dbReference type="InterPro" id="IPR035906">
    <property type="entry name" value="MetI-like_sf"/>
</dbReference>
<keyword evidence="4 7" id="KW-0812">Transmembrane</keyword>
<feature type="transmembrane region" description="Helical" evidence="7">
    <location>
        <begin position="12"/>
        <end position="33"/>
    </location>
</feature>
<feature type="transmembrane region" description="Helical" evidence="7">
    <location>
        <begin position="127"/>
        <end position="146"/>
    </location>
</feature>
<keyword evidence="5 7" id="KW-1133">Transmembrane helix</keyword>
<evidence type="ECO:0000256" key="4">
    <source>
        <dbReference type="ARBA" id="ARBA00022692"/>
    </source>
</evidence>
<dbReference type="AlphaFoldDB" id="A0A1M7AW61"/>
<evidence type="ECO:0000256" key="3">
    <source>
        <dbReference type="ARBA" id="ARBA00022475"/>
    </source>
</evidence>
<evidence type="ECO:0000313" key="9">
    <source>
        <dbReference type="EMBL" id="SHL46962.1"/>
    </source>
</evidence>
<protein>
    <submittedName>
        <fullName evidence="9">NitT/TauT family transport system permease protein</fullName>
    </submittedName>
</protein>
<evidence type="ECO:0000256" key="2">
    <source>
        <dbReference type="ARBA" id="ARBA00022448"/>
    </source>
</evidence>
<evidence type="ECO:0000256" key="6">
    <source>
        <dbReference type="ARBA" id="ARBA00023136"/>
    </source>
</evidence>
<feature type="transmembrane region" description="Helical" evidence="7">
    <location>
        <begin position="65"/>
        <end position="87"/>
    </location>
</feature>
<evidence type="ECO:0000313" key="10">
    <source>
        <dbReference type="Proteomes" id="UP000189935"/>
    </source>
</evidence>
<dbReference type="EMBL" id="LT670844">
    <property type="protein sequence ID" value="SHL46962.1"/>
    <property type="molecule type" value="Genomic_DNA"/>
</dbReference>
<organism evidence="9 10">
    <name type="scientific">Bradyrhizobium lablabi</name>
    <dbReference type="NCBI Taxonomy" id="722472"/>
    <lineage>
        <taxon>Bacteria</taxon>
        <taxon>Pseudomonadati</taxon>
        <taxon>Pseudomonadota</taxon>
        <taxon>Alphaproteobacteria</taxon>
        <taxon>Hyphomicrobiales</taxon>
        <taxon>Nitrobacteraceae</taxon>
        <taxon>Bradyrhizobium</taxon>
    </lineage>
</organism>
<feature type="transmembrane region" description="Helical" evidence="7">
    <location>
        <begin position="218"/>
        <end position="241"/>
    </location>
</feature>
<keyword evidence="3" id="KW-1003">Cell membrane</keyword>
<dbReference type="OrthoDB" id="9815258at2"/>
<keyword evidence="2 7" id="KW-0813">Transport</keyword>
<dbReference type="Pfam" id="PF00528">
    <property type="entry name" value="BPD_transp_1"/>
    <property type="match status" value="1"/>
</dbReference>
<dbReference type="SUPFAM" id="SSF161098">
    <property type="entry name" value="MetI-like"/>
    <property type="match status" value="1"/>
</dbReference>
<feature type="domain" description="ABC transmembrane type-1" evidence="8">
    <location>
        <begin position="61"/>
        <end position="241"/>
    </location>
</feature>
<dbReference type="PROSITE" id="PS50928">
    <property type="entry name" value="ABC_TM1"/>
    <property type="match status" value="1"/>
</dbReference>
<evidence type="ECO:0000256" key="7">
    <source>
        <dbReference type="RuleBase" id="RU363032"/>
    </source>
</evidence>
<dbReference type="GO" id="GO:0055085">
    <property type="term" value="P:transmembrane transport"/>
    <property type="evidence" value="ECO:0007669"/>
    <property type="project" value="InterPro"/>
</dbReference>
<proteinExistence type="inferred from homology"/>